<dbReference type="OrthoDB" id="9812528at2"/>
<dbReference type="GO" id="GO:0071281">
    <property type="term" value="P:cellular response to iron ion"/>
    <property type="evidence" value="ECO:0007669"/>
    <property type="project" value="TreeGrafter"/>
</dbReference>
<keyword evidence="4" id="KW-1185">Reference proteome</keyword>
<accession>A0A2N3ICD8</accession>
<dbReference type="InterPro" id="IPR050902">
    <property type="entry name" value="ABC_Transporter_SBP"/>
</dbReference>
<name>A0A2N3ICD8_9BACT</name>
<keyword evidence="1" id="KW-0732">Signal</keyword>
<evidence type="ECO:0000259" key="2">
    <source>
        <dbReference type="PROSITE" id="PS50983"/>
    </source>
</evidence>
<evidence type="ECO:0000256" key="1">
    <source>
        <dbReference type="SAM" id="SignalP"/>
    </source>
</evidence>
<reference evidence="3 4" key="1">
    <citation type="submission" date="2017-06" db="EMBL/GenBank/DDBJ databases">
        <title>Raineya orbicola gen. nov., sp. nov. a slightly thermophilic bacterium of the phylum Bacteroidetes and the description of Raineyaceae fam. nov.</title>
        <authorList>
            <person name="Albuquerque L."/>
            <person name="Polonia A.R.M."/>
            <person name="Barroso C."/>
            <person name="Froufe H.J.C."/>
            <person name="Lage O."/>
            <person name="Lobo-Da-Cunha A."/>
            <person name="Egas C."/>
            <person name="Da Costa M.S."/>
        </authorList>
    </citation>
    <scope>NUCLEOTIDE SEQUENCE [LARGE SCALE GENOMIC DNA]</scope>
    <source>
        <strain evidence="3 4">SPSPC-11</strain>
    </source>
</reference>
<comment type="caution">
    <text evidence="3">The sequence shown here is derived from an EMBL/GenBank/DDBJ whole genome shotgun (WGS) entry which is preliminary data.</text>
</comment>
<dbReference type="RefSeq" id="WP_101359103.1">
    <property type="nucleotide sequence ID" value="NZ_NKXO01000028.1"/>
</dbReference>
<dbReference type="PANTHER" id="PTHR30535">
    <property type="entry name" value="VITAMIN B12-BINDING PROTEIN"/>
    <property type="match status" value="1"/>
</dbReference>
<dbReference type="SUPFAM" id="SSF53807">
    <property type="entry name" value="Helical backbone' metal receptor"/>
    <property type="match status" value="1"/>
</dbReference>
<gene>
    <name evidence="3" type="ORF">Rain11_1835</name>
</gene>
<dbReference type="Pfam" id="PF01497">
    <property type="entry name" value="Peripla_BP_2"/>
    <property type="match status" value="1"/>
</dbReference>
<dbReference type="AlphaFoldDB" id="A0A2N3ICD8"/>
<dbReference type="Proteomes" id="UP000233387">
    <property type="component" value="Unassembled WGS sequence"/>
</dbReference>
<dbReference type="PROSITE" id="PS51257">
    <property type="entry name" value="PROKAR_LIPOPROTEIN"/>
    <property type="match status" value="1"/>
</dbReference>
<organism evidence="3 4">
    <name type="scientific">Raineya orbicola</name>
    <dbReference type="NCBI Taxonomy" id="2016530"/>
    <lineage>
        <taxon>Bacteria</taxon>
        <taxon>Pseudomonadati</taxon>
        <taxon>Bacteroidota</taxon>
        <taxon>Cytophagia</taxon>
        <taxon>Cytophagales</taxon>
        <taxon>Raineyaceae</taxon>
        <taxon>Raineya</taxon>
    </lineage>
</organism>
<evidence type="ECO:0000313" key="4">
    <source>
        <dbReference type="Proteomes" id="UP000233387"/>
    </source>
</evidence>
<dbReference type="Gene3D" id="3.40.50.1980">
    <property type="entry name" value="Nitrogenase molybdenum iron protein domain"/>
    <property type="match status" value="2"/>
</dbReference>
<protein>
    <submittedName>
        <fullName evidence="3">Periplasmic binding protein</fullName>
    </submittedName>
</protein>
<evidence type="ECO:0000313" key="3">
    <source>
        <dbReference type="EMBL" id="PKQ68024.1"/>
    </source>
</evidence>
<feature type="signal peptide" evidence="1">
    <location>
        <begin position="1"/>
        <end position="21"/>
    </location>
</feature>
<sequence length="383" mass="43815">MIFRWLLALMLASFLFFSCKIQESKTKNTQELTEKILPKYAKGFFWEKGEKNYFVLYVTQPFSDKTDTLRYILAKNKQDVPEKLRHLSFIQIPLKRFVSTSTTHIPALEALGSLHTLVASNSLQYVYSEVVQKMAEQGKIAALSEEGLEVEKILALQPDLLMVSAMPATKMGIYQKIQQAGIPVLPNSEWLEEHPLGKAEWIKLFGLLLQKENEANTFFENIEQEYLKLKNLAQKVQKPRKVALGMPQKEIWYVPAGKSFGAIFLKDANLEYAFASDTGKGSLQLSKELVFSKFVGASLWLNAEIPPQLHSKAFCEYAQIEAVRKNEIYDRQKRLSPKGGNDYWERAVIHPEEVLGDLIQIAYPELLPQRELVYYRKIAVSCP</sequence>
<dbReference type="PANTHER" id="PTHR30535:SF34">
    <property type="entry name" value="MOLYBDATE-BINDING PROTEIN MOLA"/>
    <property type="match status" value="1"/>
</dbReference>
<dbReference type="InterPro" id="IPR002491">
    <property type="entry name" value="ABC_transptr_periplasmic_BD"/>
</dbReference>
<feature type="domain" description="Fe/B12 periplasmic-binding" evidence="2">
    <location>
        <begin position="96"/>
        <end position="366"/>
    </location>
</feature>
<feature type="chain" id="PRO_5014606527" evidence="1">
    <location>
        <begin position="22"/>
        <end position="383"/>
    </location>
</feature>
<dbReference type="EMBL" id="NKXO01000028">
    <property type="protein sequence ID" value="PKQ68024.1"/>
    <property type="molecule type" value="Genomic_DNA"/>
</dbReference>
<dbReference type="PROSITE" id="PS50983">
    <property type="entry name" value="FE_B12_PBP"/>
    <property type="match status" value="1"/>
</dbReference>
<proteinExistence type="predicted"/>